<evidence type="ECO:0000313" key="5">
    <source>
        <dbReference type="Proteomes" id="UP000225264"/>
    </source>
</evidence>
<protein>
    <submittedName>
        <fullName evidence="4">Uncharacterized protein</fullName>
    </submittedName>
</protein>
<keyword evidence="2" id="KW-0732">Signal</keyword>
<organism evidence="4 5">
    <name type="scientific">Escherichia coli</name>
    <dbReference type="NCBI Taxonomy" id="562"/>
    <lineage>
        <taxon>Bacteria</taxon>
        <taxon>Pseudomonadati</taxon>
        <taxon>Pseudomonadota</taxon>
        <taxon>Gammaproteobacteria</taxon>
        <taxon>Enterobacterales</taxon>
        <taxon>Enterobacteriaceae</taxon>
        <taxon>Escherichia</taxon>
    </lineage>
</organism>
<sequence length="183" mass="20314">MRRSAFVRMMIFTTLFVGGTSTAVAKNCKKGIPCGNSCIAVGKTCRIGSYAPSSYKNHSYSYPSSSIRSSQSNNSRKTEGVKTTPAAKNYLCQYSIASIENGRLGALRVQGYAQVTLYADSFKANRLNGTYLISPKLNANGKFMMADDKSKVYAYDSWLLNFAISDRITRTTEQWDRCKLNQK</sequence>
<evidence type="ECO:0000313" key="4">
    <source>
        <dbReference type="EMBL" id="MBZ4694298.1"/>
    </source>
</evidence>
<name>A0A2S1Y9J9_ECOLX</name>
<dbReference type="RefSeq" id="WP_001323651.1">
    <property type="nucleotide sequence ID" value="NZ_BDPD01000002.1"/>
</dbReference>
<feature type="chain" id="PRO_5044069967" evidence="2">
    <location>
        <begin position="26"/>
        <end position="183"/>
    </location>
</feature>
<proteinExistence type="predicted"/>
<feature type="region of interest" description="Disordered" evidence="1">
    <location>
        <begin position="62"/>
        <end position="81"/>
    </location>
</feature>
<evidence type="ECO:0000256" key="1">
    <source>
        <dbReference type="SAM" id="MobiDB-lite"/>
    </source>
</evidence>
<accession>A0A2S1Y9J9</accession>
<dbReference type="EMBL" id="CP024092">
    <property type="protein sequence ID" value="ATP23282.1"/>
    <property type="molecule type" value="Genomic_DNA"/>
</dbReference>
<evidence type="ECO:0000313" key="3">
    <source>
        <dbReference type="EMBL" id="ATP23282.1"/>
    </source>
</evidence>
<reference evidence="4 5" key="2">
    <citation type="submission" date="2020-06" db="EMBL/GenBank/DDBJ databases">
        <title>Genomic analysis of Escherichia coli Ec98 resistant to antibiotic.</title>
        <authorList>
            <person name="Campos L."/>
        </authorList>
    </citation>
    <scope>NUCLEOTIDE SEQUENCE [LARGE SCALE GENOMIC DNA]</scope>
    <source>
        <strain evidence="4 5">UFU_EC98</strain>
    </source>
</reference>
<evidence type="ECO:0000256" key="2">
    <source>
        <dbReference type="SAM" id="SignalP"/>
    </source>
</evidence>
<dbReference type="Proteomes" id="UP000225264">
    <property type="component" value="Unassembled WGS sequence"/>
</dbReference>
<dbReference type="EMBL" id="JACCJF010000015">
    <property type="protein sequence ID" value="MBZ4694298.1"/>
    <property type="molecule type" value="Genomic_DNA"/>
</dbReference>
<reference evidence="3 5" key="1">
    <citation type="submission" date="2017-10" db="EMBL/GenBank/DDBJ databases">
        <title>Genome and in vitro analysis of Escherichia coli resistant to antibiotic.</title>
        <authorList>
            <person name="Pereira U.P."/>
            <person name="Facimoto C.T."/>
            <person name="Campos P.A."/>
            <person name="Araujo B.F."/>
            <person name="Royer S."/>
            <person name="Goncalves I.R."/>
            <person name="Ferreira M.L."/>
            <person name="Gontijo P."/>
            <person name="Ribas R.M."/>
        </authorList>
    </citation>
    <scope>NUCLEOTIDE SEQUENCE [LARGE SCALE GENOMIC DNA]</scope>
    <source>
        <strain evidence="3 5">UFU_EC98</strain>
    </source>
</reference>
<feature type="compositionally biased region" description="Low complexity" evidence="1">
    <location>
        <begin position="62"/>
        <end position="75"/>
    </location>
</feature>
<dbReference type="AlphaFoldDB" id="A0A2S1Y9J9"/>
<gene>
    <name evidence="3" type="ORF">CQ842_06530</name>
    <name evidence="4" type="ORF">CQ842_14820</name>
</gene>
<feature type="signal peptide" evidence="2">
    <location>
        <begin position="1"/>
        <end position="25"/>
    </location>
</feature>